<reference evidence="1 2" key="1">
    <citation type="submission" date="2016-11" db="EMBL/GenBank/DDBJ databases">
        <title>Whole genomes of Flavobacteriaceae.</title>
        <authorList>
            <person name="Stine C."/>
            <person name="Li C."/>
            <person name="Tadesse D."/>
        </authorList>
    </citation>
    <scope>NUCLEOTIDE SEQUENCE [LARGE SCALE GENOMIC DNA]</scope>
    <source>
        <strain evidence="1 2">DSM 15937</strain>
    </source>
</reference>
<evidence type="ECO:0000313" key="1">
    <source>
        <dbReference type="EMBL" id="OXA79153.1"/>
    </source>
</evidence>
<organism evidence="1 2">
    <name type="scientific">Flavobacterium frigidimaris</name>
    <dbReference type="NCBI Taxonomy" id="262320"/>
    <lineage>
        <taxon>Bacteria</taxon>
        <taxon>Pseudomonadati</taxon>
        <taxon>Bacteroidota</taxon>
        <taxon>Flavobacteriia</taxon>
        <taxon>Flavobacteriales</taxon>
        <taxon>Flavobacteriaceae</taxon>
        <taxon>Flavobacterium</taxon>
    </lineage>
</organism>
<dbReference type="Proteomes" id="UP000198382">
    <property type="component" value="Unassembled WGS sequence"/>
</dbReference>
<name>A0ABX4BRC5_FLAFR</name>
<evidence type="ECO:0000313" key="2">
    <source>
        <dbReference type="Proteomes" id="UP000198382"/>
    </source>
</evidence>
<dbReference type="RefSeq" id="WP_074659003.1">
    <property type="nucleotide sequence ID" value="NZ_MUGV01000018.1"/>
</dbReference>
<protein>
    <recommendedName>
        <fullName evidence="3">Lipoprotein</fullName>
    </recommendedName>
</protein>
<keyword evidence="2" id="KW-1185">Reference proteome</keyword>
<sequence length="208" mass="24457">MKLNFLIISVLFSCNQKSFDAEQLKKYIASKNEFDKNFVNQFPNTLSEYTTYVNNKNTSKNDVGFILYKYKVNPEEFKKVKSLIKKSIGHYKSKDSCLLIVNRFETIETNENRSEVIISNENLINQDCYNSLYPIPNFINYSNPSKNFESYLDGTFDIYVLEAKKGNHFKKFSLMTDLQMPNQWKNGYSKGVAISKEKRTLIYWSIIW</sequence>
<accession>A0ABX4BRC5</accession>
<comment type="caution">
    <text evidence="1">The sequence shown here is derived from an EMBL/GenBank/DDBJ whole genome shotgun (WGS) entry which is preliminary data.</text>
</comment>
<gene>
    <name evidence="1" type="ORF">B0A65_11445</name>
</gene>
<evidence type="ECO:0008006" key="3">
    <source>
        <dbReference type="Google" id="ProtNLM"/>
    </source>
</evidence>
<dbReference type="EMBL" id="MUGV01000018">
    <property type="protein sequence ID" value="OXA79153.1"/>
    <property type="molecule type" value="Genomic_DNA"/>
</dbReference>
<proteinExistence type="predicted"/>